<dbReference type="EMBL" id="BAAANY010000001">
    <property type="protein sequence ID" value="GAA1657130.1"/>
    <property type="molecule type" value="Genomic_DNA"/>
</dbReference>
<comment type="caution">
    <text evidence="1">The sequence shown here is derived from an EMBL/GenBank/DDBJ whole genome shotgun (WGS) entry which is preliminary data.</text>
</comment>
<protein>
    <submittedName>
        <fullName evidence="1">Uncharacterized protein</fullName>
    </submittedName>
</protein>
<gene>
    <name evidence="1" type="ORF">GCM10009765_03290</name>
</gene>
<evidence type="ECO:0000313" key="1">
    <source>
        <dbReference type="EMBL" id="GAA1657130.1"/>
    </source>
</evidence>
<keyword evidence="2" id="KW-1185">Reference proteome</keyword>
<sequence>MLDDGGTKQGLSIPEAQDGEFALTIRFRNDGTDPLFPTLVEWINSTQSQAQPGVVGMRARWDGEVLVLTDSHGHERERCAADTEAENRYHLTQLRGWEWRRRQDGSPTGTRD</sequence>
<organism evidence="1 2">
    <name type="scientific">Fodinicola feengrottensis</name>
    <dbReference type="NCBI Taxonomy" id="435914"/>
    <lineage>
        <taxon>Bacteria</taxon>
        <taxon>Bacillati</taxon>
        <taxon>Actinomycetota</taxon>
        <taxon>Actinomycetes</taxon>
        <taxon>Mycobacteriales</taxon>
        <taxon>Fodinicola</taxon>
    </lineage>
</organism>
<reference evidence="1 2" key="1">
    <citation type="journal article" date="2019" name="Int. J. Syst. Evol. Microbiol.">
        <title>The Global Catalogue of Microorganisms (GCM) 10K type strain sequencing project: providing services to taxonomists for standard genome sequencing and annotation.</title>
        <authorList>
            <consortium name="The Broad Institute Genomics Platform"/>
            <consortium name="The Broad Institute Genome Sequencing Center for Infectious Disease"/>
            <person name="Wu L."/>
            <person name="Ma J."/>
        </authorList>
    </citation>
    <scope>NUCLEOTIDE SEQUENCE [LARGE SCALE GENOMIC DNA]</scope>
    <source>
        <strain evidence="1 2">JCM 14718</strain>
    </source>
</reference>
<dbReference type="RefSeq" id="WP_163571958.1">
    <property type="nucleotide sequence ID" value="NZ_BAAANY010000001.1"/>
</dbReference>
<evidence type="ECO:0000313" key="2">
    <source>
        <dbReference type="Proteomes" id="UP001500618"/>
    </source>
</evidence>
<accession>A0ABN2FR54</accession>
<dbReference type="Proteomes" id="UP001500618">
    <property type="component" value="Unassembled WGS sequence"/>
</dbReference>
<name>A0ABN2FR54_9ACTN</name>
<proteinExistence type="predicted"/>